<dbReference type="InterPro" id="IPR023606">
    <property type="entry name" value="CoA-Trfase_III_dom_1_sf"/>
</dbReference>
<dbReference type="PANTHER" id="PTHR48229:SF1">
    <property type="entry name" value="ALPHA METHYLACYL-COA RACEMASE-RELATED"/>
    <property type="match status" value="1"/>
</dbReference>
<dbReference type="Pfam" id="PF02515">
    <property type="entry name" value="CoA_transf_3"/>
    <property type="match status" value="1"/>
</dbReference>
<dbReference type="EMBL" id="CP146275">
    <property type="protein sequence ID" value="WWT31476.1"/>
    <property type="molecule type" value="Genomic_DNA"/>
</dbReference>
<dbReference type="PANTHER" id="PTHR48229">
    <property type="entry name" value="CAIB/BAIF FAMILY ENZYME (AFU_ORTHOLOGUE AFUA_1G05360)-RELATED"/>
    <property type="match status" value="1"/>
</dbReference>
<dbReference type="InterPro" id="IPR052985">
    <property type="entry name" value="CoA-trans_III_biosynth/detox"/>
</dbReference>
<sequence>MSLVEACTIVLGDLLSGIGFDDAPLDRLEIIDDGSALPTSWPITANAVAALAAVGLAASRLDELRNGVTAPVSISTYHAGLSMACSSYLTVDGKSAKFRDPFTGFYEAANGRWAFLHGNFPHLQDGVLKLLGVTTVDDVARAVRTRDPFDLEALGIANGLCIAAVRTRAEWEAEAQYTAIKALPLIEFERLDNGTPRSSASGDQPLSGLHVVDLSRVIAGPMAGRTIAEFGGDVLLVSGPGLPSIESLVIDTGFGKRSATLDLASPKDRATFEALIAESDVFLDAYRPGSLPGRGYDKAMLTRLRPGLVHIDLDAFSRSGPWAARRGYDSLVQATVGMCWDGENPPENLPCQPLDYLTGYLGALAGMVGLIRRMEQSGSWAGRLSLARTAHWMWNTYDHLGPQVDAPSTRPSIDDARSRGYLVPYDTAFGAIEALRSPLQSPDWRWLAPPAPLGSHMPDWI</sequence>
<name>A0ABZ2I0D6_9HYPH</name>
<keyword evidence="1" id="KW-0808">Transferase</keyword>
<protein>
    <submittedName>
        <fullName evidence="1">CoA transferase</fullName>
    </submittedName>
</protein>
<accession>A0ABZ2I0D6</accession>
<gene>
    <name evidence="1" type="ORF">V6617_10565</name>
</gene>
<proteinExistence type="predicted"/>
<evidence type="ECO:0000313" key="1">
    <source>
        <dbReference type="EMBL" id="WWT31476.1"/>
    </source>
</evidence>
<organism evidence="1 2">
    <name type="scientific">Pelagibacterium nitratireducens</name>
    <dbReference type="NCBI Taxonomy" id="1046114"/>
    <lineage>
        <taxon>Bacteria</taxon>
        <taxon>Pseudomonadati</taxon>
        <taxon>Pseudomonadota</taxon>
        <taxon>Alphaproteobacteria</taxon>
        <taxon>Hyphomicrobiales</taxon>
        <taxon>Devosiaceae</taxon>
        <taxon>Pelagibacterium</taxon>
    </lineage>
</organism>
<dbReference type="Proteomes" id="UP001369958">
    <property type="component" value="Chromosome"/>
</dbReference>
<evidence type="ECO:0000313" key="2">
    <source>
        <dbReference type="Proteomes" id="UP001369958"/>
    </source>
</evidence>
<dbReference type="SUPFAM" id="SSF89796">
    <property type="entry name" value="CoA-transferase family III (CaiB/BaiF)"/>
    <property type="match status" value="2"/>
</dbReference>
<reference evidence="1 2" key="1">
    <citation type="submission" date="2024-02" db="EMBL/GenBank/DDBJ databases">
        <title>Complete genome sequence of Pelagibacterium nitratireducens ZH15.</title>
        <authorList>
            <person name="Zhao L.H."/>
        </authorList>
    </citation>
    <scope>NUCLEOTIDE SEQUENCE [LARGE SCALE GENOMIC DNA]</scope>
    <source>
        <strain evidence="1 2">ZH15</strain>
    </source>
</reference>
<keyword evidence="2" id="KW-1185">Reference proteome</keyword>
<dbReference type="RefSeq" id="WP_338606945.1">
    <property type="nucleotide sequence ID" value="NZ_CP146275.1"/>
</dbReference>
<dbReference type="GO" id="GO:0016740">
    <property type="term" value="F:transferase activity"/>
    <property type="evidence" value="ECO:0007669"/>
    <property type="project" value="UniProtKB-KW"/>
</dbReference>
<dbReference type="Gene3D" id="3.40.50.10540">
    <property type="entry name" value="Crotonobetainyl-coa:carnitine coa-transferase, domain 1"/>
    <property type="match status" value="1"/>
</dbReference>
<dbReference type="InterPro" id="IPR003673">
    <property type="entry name" value="CoA-Trfase_fam_III"/>
</dbReference>